<evidence type="ECO:0000313" key="5">
    <source>
        <dbReference type="EMBL" id="BBD75637.1"/>
    </source>
</evidence>
<dbReference type="Proteomes" id="UP001396273">
    <property type="component" value="Genome"/>
</dbReference>
<dbReference type="EMBL" id="LC369571">
    <property type="protein sequence ID" value="BBC70838.1"/>
    <property type="molecule type" value="Viral_cRNA"/>
</dbReference>
<proteinExistence type="predicted"/>
<dbReference type="EMBL" id="LC379591">
    <property type="protein sequence ID" value="BBD75626.1"/>
    <property type="molecule type" value="Viral_cRNA"/>
</dbReference>
<dbReference type="EMBL" id="LC335981">
    <property type="protein sequence ID" value="BBB21612.1"/>
    <property type="molecule type" value="Viral_cRNA"/>
</dbReference>
<gene>
    <name evidence="2" type="primary">PB1</name>
</gene>
<dbReference type="EMBL" id="LC379583">
    <property type="protein sequence ID" value="BBD75615.1"/>
    <property type="molecule type" value="Viral_cRNA"/>
</dbReference>
<reference evidence="1" key="1">
    <citation type="submission" date="2017-11" db="EMBL/GenBank/DDBJ databases">
        <title>H5N6 highly pathogenic avian influenza virus isolates in Japan in 2017-18.</title>
        <authorList>
            <person name="Soda K."/>
            <person name="Ito H."/>
            <person name="Usui T."/>
            <person name="Ozaki H."/>
            <person name="Murase T."/>
            <person name="Yamaguchi T."/>
            <person name="Ito T."/>
        </authorList>
    </citation>
    <scope>NUCLEOTIDE SEQUENCE</scope>
    <source>
        <strain evidence="1">A/mute swan/Shimane/3211A001/2017</strain>
    </source>
</reference>
<reference evidence="2" key="2">
    <citation type="submission" date="2018-02" db="EMBL/GenBank/DDBJ databases">
        <title>H5N6 highly pathogenic avian influenza virus isolates in Japan in 2017-18.</title>
        <authorList>
            <person name="Soda K."/>
            <person name="Ozaki H."/>
            <person name="Ito H."/>
            <person name="Usui T."/>
            <person name="Murase T."/>
            <person name="Yamaguchi T."/>
            <person name="Ito T."/>
        </authorList>
    </citation>
    <scope>NUCLEOTIDE SEQUENCE</scope>
    <source>
        <strain evidence="2">A/tufted duck/Shimane/3211TY001/2017</strain>
    </source>
</reference>
<evidence type="ECO:0000313" key="3">
    <source>
        <dbReference type="EMBL" id="BBD75615.1"/>
    </source>
</evidence>
<evidence type="ECO:0000313" key="1">
    <source>
        <dbReference type="EMBL" id="BBB21612.1"/>
    </source>
</evidence>
<evidence type="ECO:0000313" key="4">
    <source>
        <dbReference type="EMBL" id="BBD75626.1"/>
    </source>
</evidence>
<evidence type="ECO:0000313" key="2">
    <source>
        <dbReference type="EMBL" id="BBC70838.1"/>
    </source>
</evidence>
<dbReference type="EMBL" id="LC379599">
    <property type="protein sequence ID" value="BBD75637.1"/>
    <property type="molecule type" value="Viral_cRNA"/>
</dbReference>
<organism evidence="2">
    <name type="scientific">Influenza A virus</name>
    <dbReference type="NCBI Taxonomy" id="11320"/>
    <lineage>
        <taxon>Viruses</taxon>
        <taxon>Riboviria</taxon>
        <taxon>Orthornavirae</taxon>
        <taxon>Negarnaviricota</taxon>
        <taxon>Polyploviricotina</taxon>
        <taxon>Insthoviricetes</taxon>
        <taxon>Articulavirales</taxon>
        <taxon>Orthomyxoviridae</taxon>
        <taxon>Alphainfluenzavirus</taxon>
        <taxon>Alphainfluenzavirus influenzae</taxon>
    </lineage>
</organism>
<sequence length="11" mass="1405">MEQEQDIPWTQ</sequence>
<accession>A0A2Z5YRR9</accession>
<reference evidence="3" key="3">
    <citation type="submission" date="2018-04" db="EMBL/GenBank/DDBJ databases">
        <title>H5N6 highly pathogenic avian influenza virus isolates in Japan in 2017-8.</title>
        <authorList>
            <person name="Soda K."/>
            <person name="Ito H."/>
            <person name="Ozaki H."/>
            <person name="Usui T."/>
            <person name="Murase T."/>
            <person name="Yamaguchi T."/>
            <person name="Ito T."/>
        </authorList>
    </citation>
    <scope>NUCLEOTIDE SEQUENCE</scope>
    <source>
        <strain evidence="3">A/jungle crow/Hyogo/2803A002/2018</strain>
        <strain evidence="4">A/jungle crow/Hyogo/2803E011/2018</strain>
        <strain evidence="5">A/jungle crow/Hyogo/2803E022/2018</strain>
    </source>
</reference>
<name>A0A2Z5YRR9_9INFA</name>
<dbReference type="Proteomes" id="UP001391753">
    <property type="component" value="Genome"/>
</dbReference>
<protein>
    <submittedName>
        <fullName evidence="2">PB1-F2 protein</fullName>
    </submittedName>
</protein>